<evidence type="ECO:0000256" key="2">
    <source>
        <dbReference type="SAM" id="MobiDB-lite"/>
    </source>
</evidence>
<evidence type="ECO:0000259" key="4">
    <source>
        <dbReference type="Pfam" id="PF05649"/>
    </source>
</evidence>
<dbReference type="SUPFAM" id="SSF55486">
    <property type="entry name" value="Metalloproteases ('zincins'), catalytic domain"/>
    <property type="match status" value="1"/>
</dbReference>
<dbReference type="GO" id="GO:0005886">
    <property type="term" value="C:plasma membrane"/>
    <property type="evidence" value="ECO:0007669"/>
    <property type="project" value="TreeGrafter"/>
</dbReference>
<dbReference type="GO" id="GO:0016485">
    <property type="term" value="P:protein processing"/>
    <property type="evidence" value="ECO:0007669"/>
    <property type="project" value="TreeGrafter"/>
</dbReference>
<organism evidence="5 6">
    <name type="scientific">Amblyomma americanum</name>
    <name type="common">Lone star tick</name>
    <dbReference type="NCBI Taxonomy" id="6943"/>
    <lineage>
        <taxon>Eukaryota</taxon>
        <taxon>Metazoa</taxon>
        <taxon>Ecdysozoa</taxon>
        <taxon>Arthropoda</taxon>
        <taxon>Chelicerata</taxon>
        <taxon>Arachnida</taxon>
        <taxon>Acari</taxon>
        <taxon>Parasitiformes</taxon>
        <taxon>Ixodida</taxon>
        <taxon>Ixodoidea</taxon>
        <taxon>Ixodidae</taxon>
        <taxon>Amblyomminae</taxon>
        <taxon>Amblyomma</taxon>
    </lineage>
</organism>
<dbReference type="InterPro" id="IPR000718">
    <property type="entry name" value="Peptidase_M13"/>
</dbReference>
<dbReference type="AlphaFoldDB" id="A0AAQ4EBQ4"/>
<evidence type="ECO:0000256" key="3">
    <source>
        <dbReference type="SAM" id="Phobius"/>
    </source>
</evidence>
<comment type="caution">
    <text evidence="5">The sequence shown here is derived from an EMBL/GenBank/DDBJ whole genome shotgun (WGS) entry which is preliminary data.</text>
</comment>
<sequence length="468" mass="51979">MAGATAASARRWLRVLLPLPAGAIQVFWWVHESRWRRHDRLLTAGDSRKRGADDSSNSDVPTSAAGGKRQRTSSQRSGRVSRPEDSASPPGRPVGIGLPAAATPDAGHRPAPRRSQRLRQQQPAPTEPSFGDGKGGQAPAGLHAMQCADESCESENFARIYKDLMANKSLPTTKIFALLKACEDTDSIDMKGFGPLRNVFRHLYLDRWPLAAGSAPPPESGPEPDLEEITGMLVRDLAIHPFAHVSIDEPELSLTRHRYFDVSFDLAGYRQLVTDALNFVNERNDSLSLAAEIVDLEQQLAEWSWAAFLSALFDDDHAVTGNATVIVKSPKFLEKLMKILETTTRHTLLNYLGYRVMCALAAFLPTRAQSLAKLQWERELGYSELPERWRVCLRSVDAVMALTMHSLHFEHYAKKNSLNFKNHFAKFTGVVSAFSSFFSDYAKSRIDDYAVCNYKVTMRTSSSLGTNA</sequence>
<proteinExistence type="inferred from homology"/>
<feature type="domain" description="Peptidase M13 N-terminal" evidence="4">
    <location>
        <begin position="303"/>
        <end position="417"/>
    </location>
</feature>
<evidence type="ECO:0000313" key="5">
    <source>
        <dbReference type="EMBL" id="KAK8772032.1"/>
    </source>
</evidence>
<dbReference type="InterPro" id="IPR042089">
    <property type="entry name" value="Peptidase_M13_dom_2"/>
</dbReference>
<feature type="transmembrane region" description="Helical" evidence="3">
    <location>
        <begin position="12"/>
        <end position="30"/>
    </location>
</feature>
<keyword evidence="6" id="KW-1185">Reference proteome</keyword>
<dbReference type="InterPro" id="IPR008753">
    <property type="entry name" value="Peptidase_M13_N"/>
</dbReference>
<dbReference type="GO" id="GO:0004222">
    <property type="term" value="F:metalloendopeptidase activity"/>
    <property type="evidence" value="ECO:0007669"/>
    <property type="project" value="InterPro"/>
</dbReference>
<name>A0AAQ4EBQ4_AMBAM</name>
<feature type="region of interest" description="Disordered" evidence="2">
    <location>
        <begin position="46"/>
        <end position="140"/>
    </location>
</feature>
<keyword evidence="3" id="KW-0472">Membrane</keyword>
<comment type="similarity">
    <text evidence="1">Belongs to the peptidase M13 family.</text>
</comment>
<dbReference type="PANTHER" id="PTHR11733">
    <property type="entry name" value="ZINC METALLOPROTEASE FAMILY M13 NEPRILYSIN-RELATED"/>
    <property type="match status" value="1"/>
</dbReference>
<dbReference type="Pfam" id="PF05649">
    <property type="entry name" value="Peptidase_M13_N"/>
    <property type="match status" value="1"/>
</dbReference>
<protein>
    <recommendedName>
        <fullName evidence="4">Peptidase M13 N-terminal domain-containing protein</fullName>
    </recommendedName>
</protein>
<evidence type="ECO:0000256" key="1">
    <source>
        <dbReference type="ARBA" id="ARBA00007357"/>
    </source>
</evidence>
<evidence type="ECO:0000313" key="6">
    <source>
        <dbReference type="Proteomes" id="UP001321473"/>
    </source>
</evidence>
<dbReference type="Gene3D" id="1.10.1380.10">
    <property type="entry name" value="Neutral endopeptidase , domain2"/>
    <property type="match status" value="2"/>
</dbReference>
<keyword evidence="3" id="KW-0812">Transmembrane</keyword>
<dbReference type="EMBL" id="JARKHS020018933">
    <property type="protein sequence ID" value="KAK8772032.1"/>
    <property type="molecule type" value="Genomic_DNA"/>
</dbReference>
<keyword evidence="3" id="KW-1133">Transmembrane helix</keyword>
<accession>A0AAQ4EBQ4</accession>
<gene>
    <name evidence="5" type="ORF">V5799_024722</name>
</gene>
<dbReference type="Proteomes" id="UP001321473">
    <property type="component" value="Unassembled WGS sequence"/>
</dbReference>
<dbReference type="PANTHER" id="PTHR11733:SF241">
    <property type="entry name" value="GH26575P-RELATED"/>
    <property type="match status" value="1"/>
</dbReference>
<reference evidence="5 6" key="1">
    <citation type="journal article" date="2023" name="Arcadia Sci">
        <title>De novo assembly of a long-read Amblyomma americanum tick genome.</title>
        <authorList>
            <person name="Chou S."/>
            <person name="Poskanzer K.E."/>
            <person name="Rollins M."/>
            <person name="Thuy-Boun P.S."/>
        </authorList>
    </citation>
    <scope>NUCLEOTIDE SEQUENCE [LARGE SCALE GENOMIC DNA]</scope>
    <source>
        <strain evidence="5">F_SG_1</strain>
        <tissue evidence="5">Salivary glands</tissue>
    </source>
</reference>